<dbReference type="RefSeq" id="WP_055180056.1">
    <property type="nucleotide sequence ID" value="NZ_AP023420.1"/>
</dbReference>
<reference evidence="1" key="1">
    <citation type="submission" date="2020-09" db="EMBL/GenBank/DDBJ databases">
        <title>New species isolated from human feces.</title>
        <authorList>
            <person name="Kitahara M."/>
            <person name="Shigeno Y."/>
            <person name="Shime M."/>
            <person name="Matsumoto Y."/>
            <person name="Nakamura S."/>
            <person name="Motooka D."/>
            <person name="Fukuoka S."/>
            <person name="Nishikawa H."/>
            <person name="Benno Y."/>
        </authorList>
    </citation>
    <scope>NUCLEOTIDE SEQUENCE</scope>
    <source>
        <strain evidence="1">MM59</strain>
    </source>
</reference>
<evidence type="ECO:0000313" key="1">
    <source>
        <dbReference type="EMBL" id="BCK85025.1"/>
    </source>
</evidence>
<protein>
    <submittedName>
        <fullName evidence="1">Uncharacterized protein</fullName>
    </submittedName>
</protein>
<name>A0A810QEK3_9FIRM</name>
<sequence>MEYFELRNKLFFPVRRKLINDYQMGTLDFERCEQLVNDLILKIGQYMDTGVPQDESMAIVFAEFQDTIQELRPLTKGYEITCDTNEQFHIPHALYVCVFRDLVGTEFADESYATKLAERDGVKLIFGMPQVPDGLYLDTEQNREIIQKYLAHKTPTTGRSDSIDEAAGRRCTIKSKEELLIEEANALDSLFMSMKIEDISIEIRDNQLVAFDSDGNKWVENEIFDFALNECLTFGADGHLIDGYCINEELLDQILHYAAQRDVKIERIPL</sequence>
<dbReference type="Proteomes" id="UP000679848">
    <property type="component" value="Chromosome"/>
</dbReference>
<gene>
    <name evidence="1" type="ORF">MM59RIKEN_23440</name>
</gene>
<dbReference type="KEGG" id="pfaa:MM59RIKEN_23440"/>
<organism evidence="1 2">
    <name type="scientific">Pusillibacter faecalis</name>
    <dbReference type="NCBI Taxonomy" id="2714358"/>
    <lineage>
        <taxon>Bacteria</taxon>
        <taxon>Bacillati</taxon>
        <taxon>Bacillota</taxon>
        <taxon>Clostridia</taxon>
        <taxon>Eubacteriales</taxon>
        <taxon>Oscillospiraceae</taxon>
        <taxon>Pusillibacter</taxon>
    </lineage>
</organism>
<proteinExistence type="predicted"/>
<accession>A0A810QEK3</accession>
<evidence type="ECO:0000313" key="2">
    <source>
        <dbReference type="Proteomes" id="UP000679848"/>
    </source>
</evidence>
<keyword evidence="2" id="KW-1185">Reference proteome</keyword>
<dbReference type="AlphaFoldDB" id="A0A810QEK3"/>
<dbReference type="EMBL" id="AP023420">
    <property type="protein sequence ID" value="BCK85025.1"/>
    <property type="molecule type" value="Genomic_DNA"/>
</dbReference>